<feature type="domain" description="RNA polymerase sigma-70 region 2" evidence="6">
    <location>
        <begin position="50"/>
        <end position="111"/>
    </location>
</feature>
<evidence type="ECO:0000313" key="8">
    <source>
        <dbReference type="EMBL" id="AOS44430.1"/>
    </source>
</evidence>
<dbReference type="AlphaFoldDB" id="A0A1D8AU86"/>
<dbReference type="GO" id="GO:0016987">
    <property type="term" value="F:sigma factor activity"/>
    <property type="evidence" value="ECO:0007669"/>
    <property type="project" value="UniProtKB-KW"/>
</dbReference>
<protein>
    <submittedName>
        <fullName evidence="8">ECF RNA polymerase sigma factor SigW</fullName>
    </submittedName>
</protein>
<accession>A0A1D8AU86</accession>
<dbReference type="OrthoDB" id="9785675at2"/>
<keyword evidence="4" id="KW-0238">DNA-binding</keyword>
<dbReference type="InterPro" id="IPR013324">
    <property type="entry name" value="RNA_pol_sigma_r3/r4-like"/>
</dbReference>
<organism evidence="8 9">
    <name type="scientific">Lacunisphaera limnophila</name>
    <dbReference type="NCBI Taxonomy" id="1838286"/>
    <lineage>
        <taxon>Bacteria</taxon>
        <taxon>Pseudomonadati</taxon>
        <taxon>Verrucomicrobiota</taxon>
        <taxon>Opitutia</taxon>
        <taxon>Opitutales</taxon>
        <taxon>Opitutaceae</taxon>
        <taxon>Lacunisphaera</taxon>
    </lineage>
</organism>
<dbReference type="Pfam" id="PF08281">
    <property type="entry name" value="Sigma70_r4_2"/>
    <property type="match status" value="1"/>
</dbReference>
<dbReference type="Pfam" id="PF04542">
    <property type="entry name" value="Sigma70_r2"/>
    <property type="match status" value="1"/>
</dbReference>
<dbReference type="InterPro" id="IPR014284">
    <property type="entry name" value="RNA_pol_sigma-70_dom"/>
</dbReference>
<evidence type="ECO:0000256" key="1">
    <source>
        <dbReference type="ARBA" id="ARBA00010641"/>
    </source>
</evidence>
<keyword evidence="5" id="KW-0804">Transcription</keyword>
<gene>
    <name evidence="8" type="primary">sigW_3</name>
    <name evidence="8" type="ORF">Verru16b_01492</name>
</gene>
<dbReference type="EMBL" id="CP016094">
    <property type="protein sequence ID" value="AOS44430.1"/>
    <property type="molecule type" value="Genomic_DNA"/>
</dbReference>
<dbReference type="GO" id="GO:0003677">
    <property type="term" value="F:DNA binding"/>
    <property type="evidence" value="ECO:0007669"/>
    <property type="project" value="UniProtKB-KW"/>
</dbReference>
<reference evidence="8 9" key="1">
    <citation type="submission" date="2016-06" db="EMBL/GenBank/DDBJ databases">
        <title>Three novel species with peptidoglycan cell walls form the new genus Lacunisphaera gen. nov. in the family Opitutaceae of the verrucomicrobial subdivision 4.</title>
        <authorList>
            <person name="Rast P."/>
            <person name="Gloeckner I."/>
            <person name="Jogler M."/>
            <person name="Boedeker C."/>
            <person name="Jeske O."/>
            <person name="Wiegand S."/>
            <person name="Reinhardt R."/>
            <person name="Schumann P."/>
            <person name="Rohde M."/>
            <person name="Spring S."/>
            <person name="Gloeckner F.O."/>
            <person name="Jogler C."/>
        </authorList>
    </citation>
    <scope>NUCLEOTIDE SEQUENCE [LARGE SCALE GENOMIC DNA]</scope>
    <source>
        <strain evidence="8 9">IG16b</strain>
    </source>
</reference>
<evidence type="ECO:0000313" key="9">
    <source>
        <dbReference type="Proteomes" id="UP000095228"/>
    </source>
</evidence>
<evidence type="ECO:0000256" key="2">
    <source>
        <dbReference type="ARBA" id="ARBA00023015"/>
    </source>
</evidence>
<dbReference type="InterPro" id="IPR039425">
    <property type="entry name" value="RNA_pol_sigma-70-like"/>
</dbReference>
<dbReference type="Gene3D" id="1.10.10.10">
    <property type="entry name" value="Winged helix-like DNA-binding domain superfamily/Winged helix DNA-binding domain"/>
    <property type="match status" value="1"/>
</dbReference>
<evidence type="ECO:0000259" key="7">
    <source>
        <dbReference type="Pfam" id="PF08281"/>
    </source>
</evidence>
<keyword evidence="2" id="KW-0805">Transcription regulation</keyword>
<proteinExistence type="inferred from homology"/>
<evidence type="ECO:0000256" key="4">
    <source>
        <dbReference type="ARBA" id="ARBA00023125"/>
    </source>
</evidence>
<comment type="similarity">
    <text evidence="1">Belongs to the sigma-70 factor family. ECF subfamily.</text>
</comment>
<evidence type="ECO:0000256" key="3">
    <source>
        <dbReference type="ARBA" id="ARBA00023082"/>
    </source>
</evidence>
<evidence type="ECO:0000256" key="5">
    <source>
        <dbReference type="ARBA" id="ARBA00023163"/>
    </source>
</evidence>
<keyword evidence="3" id="KW-0731">Sigma factor</keyword>
<dbReference type="InterPro" id="IPR013325">
    <property type="entry name" value="RNA_pol_sigma_r2"/>
</dbReference>
<dbReference type="Gene3D" id="1.10.1740.10">
    <property type="match status" value="1"/>
</dbReference>
<dbReference type="PANTHER" id="PTHR43133">
    <property type="entry name" value="RNA POLYMERASE ECF-TYPE SIGMA FACTO"/>
    <property type="match status" value="1"/>
</dbReference>
<name>A0A1D8AU86_9BACT</name>
<evidence type="ECO:0000259" key="6">
    <source>
        <dbReference type="Pfam" id="PF04542"/>
    </source>
</evidence>
<dbReference type="CDD" id="cd06171">
    <property type="entry name" value="Sigma70_r4"/>
    <property type="match status" value="1"/>
</dbReference>
<dbReference type="InterPro" id="IPR007627">
    <property type="entry name" value="RNA_pol_sigma70_r2"/>
</dbReference>
<dbReference type="GO" id="GO:0006352">
    <property type="term" value="P:DNA-templated transcription initiation"/>
    <property type="evidence" value="ECO:0007669"/>
    <property type="project" value="InterPro"/>
</dbReference>
<dbReference type="SUPFAM" id="SSF88946">
    <property type="entry name" value="Sigma2 domain of RNA polymerase sigma factors"/>
    <property type="match status" value="1"/>
</dbReference>
<dbReference type="Proteomes" id="UP000095228">
    <property type="component" value="Chromosome"/>
</dbReference>
<dbReference type="InterPro" id="IPR036388">
    <property type="entry name" value="WH-like_DNA-bd_sf"/>
</dbReference>
<dbReference type="InterPro" id="IPR013249">
    <property type="entry name" value="RNA_pol_sigma70_r4_t2"/>
</dbReference>
<dbReference type="KEGG" id="obg:Verru16b_01492"/>
<dbReference type="SUPFAM" id="SSF88659">
    <property type="entry name" value="Sigma3 and sigma4 domains of RNA polymerase sigma factors"/>
    <property type="match status" value="1"/>
</dbReference>
<dbReference type="STRING" id="1838286.Verru16b_01492"/>
<dbReference type="RefSeq" id="WP_069961678.1">
    <property type="nucleotide sequence ID" value="NZ_CP016094.1"/>
</dbReference>
<feature type="domain" description="RNA polymerase sigma factor 70 region 4 type 2" evidence="7">
    <location>
        <begin position="162"/>
        <end position="211"/>
    </location>
</feature>
<dbReference type="NCBIfam" id="TIGR02937">
    <property type="entry name" value="sigma70-ECF"/>
    <property type="match status" value="1"/>
</dbReference>
<dbReference type="PANTHER" id="PTHR43133:SF8">
    <property type="entry name" value="RNA POLYMERASE SIGMA FACTOR HI_1459-RELATED"/>
    <property type="match status" value="1"/>
</dbReference>
<sequence>MVALYSTLVPSAPSLQRAADAARARTEAEHDAGLVHRFNSGDETAFVEIVGRYHAKMHRVAVLVLRNHADAEEIAQDTFIRAHRALAKFRGDASLAAWLHRIALNLSRNRYWYFSRRQRHATLPLDASFSDTSRASFADLVACDEPGPAHAAATNEFAVIVAGCMARLQPAQREILQLRNVRQLSYREIAGLLGITIGTVKSRVARARENLRLLVVPFYANQAGTGSSPTPSWFESTRPAGLLQRVGD</sequence>
<keyword evidence="9" id="KW-1185">Reference proteome</keyword>